<comment type="caution">
    <text evidence="2">The sequence shown here is derived from an EMBL/GenBank/DDBJ whole genome shotgun (WGS) entry which is preliminary data.</text>
</comment>
<gene>
    <name evidence="2" type="ORF">C0Z19_18025</name>
</gene>
<evidence type="ECO:0000256" key="1">
    <source>
        <dbReference type="SAM" id="MobiDB-lite"/>
    </source>
</evidence>
<proteinExistence type="predicted"/>
<protein>
    <submittedName>
        <fullName evidence="2">Uncharacterized protein</fullName>
    </submittedName>
</protein>
<accession>A0A2N7VXI2</accession>
<reference evidence="2 3" key="1">
    <citation type="submission" date="2018-01" db="EMBL/GenBank/DDBJ databases">
        <title>Whole genome analyses suggest that Burkholderia sensu lato contains two further novel genera in the rhizoxinica-symbiotica group Mycetohabitans gen. nov., and Trinickia gen. nov.: implications for the evolution of diazotrophy and nodulation in the Burkholderiaceae.</title>
        <authorList>
            <person name="Estrada-de los Santos P."/>
            <person name="Palmer M."/>
            <person name="Chavez-Ramirez B."/>
            <person name="Beukes C."/>
            <person name="Steenkamp E.T."/>
            <person name="Hirsch A.M."/>
            <person name="Manyaka P."/>
            <person name="Maluk M."/>
            <person name="Lafos M."/>
            <person name="Crook M."/>
            <person name="Gross E."/>
            <person name="Simon M.F."/>
            <person name="Bueno dos Reis Junior F."/>
            <person name="Poole P.S."/>
            <person name="Venter S.N."/>
            <person name="James E.K."/>
        </authorList>
    </citation>
    <scope>NUCLEOTIDE SEQUENCE [LARGE SCALE GENOMIC DNA]</scope>
    <source>
        <strain evidence="2 3">GP25-8</strain>
    </source>
</reference>
<keyword evidence="3" id="KW-1185">Reference proteome</keyword>
<organism evidence="2 3">
    <name type="scientific">Trinickia soli</name>
    <dbReference type="NCBI Taxonomy" id="380675"/>
    <lineage>
        <taxon>Bacteria</taxon>
        <taxon>Pseudomonadati</taxon>
        <taxon>Pseudomonadota</taxon>
        <taxon>Betaproteobacteria</taxon>
        <taxon>Burkholderiales</taxon>
        <taxon>Burkholderiaceae</taxon>
        <taxon>Trinickia</taxon>
    </lineage>
</organism>
<evidence type="ECO:0000313" key="3">
    <source>
        <dbReference type="Proteomes" id="UP000235347"/>
    </source>
</evidence>
<name>A0A2N7VXI2_9BURK</name>
<dbReference type="Proteomes" id="UP000235347">
    <property type="component" value="Unassembled WGS sequence"/>
</dbReference>
<dbReference type="AlphaFoldDB" id="A0A2N7VXI2"/>
<evidence type="ECO:0000313" key="2">
    <source>
        <dbReference type="EMBL" id="PMS21865.1"/>
    </source>
</evidence>
<sequence>MWIDSIKSGCAVAWAFDGIEHLASPASVAPFNPFDVPAAPQGPDAPGTSGGASIANRAAAGGQSLRAMVLSTATPHACESDGSREGATTLACKQLASRYRSACLNHRSAGSAHASVTAAPLRSNARCPSTRTTPWTMSGGAWTRVIHRSSEGADHRFGRLKQSAHPL</sequence>
<feature type="region of interest" description="Disordered" evidence="1">
    <location>
        <begin position="35"/>
        <end position="55"/>
    </location>
</feature>
<dbReference type="EMBL" id="PNYB01000015">
    <property type="protein sequence ID" value="PMS21865.1"/>
    <property type="molecule type" value="Genomic_DNA"/>
</dbReference>